<accession>A0A8S5PA20</accession>
<organism evidence="1">
    <name type="scientific">Siphoviridae sp. ctpoI7</name>
    <dbReference type="NCBI Taxonomy" id="2825678"/>
    <lineage>
        <taxon>Viruses</taxon>
        <taxon>Duplodnaviria</taxon>
        <taxon>Heunggongvirae</taxon>
        <taxon>Uroviricota</taxon>
        <taxon>Caudoviricetes</taxon>
    </lineage>
</organism>
<reference evidence="1" key="1">
    <citation type="journal article" date="2021" name="Proc. Natl. Acad. Sci. U.S.A.">
        <title>A Catalog of Tens of Thousands of Viruses from Human Metagenomes Reveals Hidden Associations with Chronic Diseases.</title>
        <authorList>
            <person name="Tisza M.J."/>
            <person name="Buck C.B."/>
        </authorList>
    </citation>
    <scope>NUCLEOTIDE SEQUENCE</scope>
    <source>
        <strain evidence="1">CtpoI7</strain>
    </source>
</reference>
<evidence type="ECO:0000313" key="1">
    <source>
        <dbReference type="EMBL" id="DAE03512.1"/>
    </source>
</evidence>
<dbReference type="NCBIfam" id="TIGR01558">
    <property type="entry name" value="sm_term_P27"/>
    <property type="match status" value="1"/>
</dbReference>
<name>A0A8S5PA20_9CAUD</name>
<protein>
    <submittedName>
        <fullName evidence="1">Terminase small subunit</fullName>
    </submittedName>
</protein>
<dbReference type="Pfam" id="PF05119">
    <property type="entry name" value="Terminase_4"/>
    <property type="match status" value="1"/>
</dbReference>
<proteinExistence type="predicted"/>
<dbReference type="InterPro" id="IPR006448">
    <property type="entry name" value="Phage_term_ssu_P27"/>
</dbReference>
<sequence>MANLARPISLSVIDGKKPKRSNQEIAQRQANEAALKVAKDKLKPPSWLGKIAKKEFQYIVEETQSIELLTNLDVHTLAVYTNVYEQYILCTKRINEDGIMVDANKASETVVAAHPLFVKQASLFDQLRKMQADLGLSPSSRAKLALHAALTPDKKKEEVEFDNV</sequence>
<dbReference type="EMBL" id="BK015368">
    <property type="protein sequence ID" value="DAE03512.1"/>
    <property type="molecule type" value="Genomic_DNA"/>
</dbReference>